<dbReference type="GO" id="GO:0005516">
    <property type="term" value="F:calmodulin binding"/>
    <property type="evidence" value="ECO:0007669"/>
    <property type="project" value="InterPro"/>
</dbReference>
<dbReference type="Pfam" id="PF07887">
    <property type="entry name" value="Calmodulin_bind"/>
    <property type="match status" value="1"/>
</dbReference>
<dbReference type="OrthoDB" id="1604062at2759"/>
<dbReference type="GO" id="GO:0003700">
    <property type="term" value="F:DNA-binding transcription factor activity"/>
    <property type="evidence" value="ECO:0007669"/>
    <property type="project" value="TreeGrafter"/>
</dbReference>
<dbReference type="GO" id="GO:0043565">
    <property type="term" value="F:sequence-specific DNA binding"/>
    <property type="evidence" value="ECO:0007669"/>
    <property type="project" value="TreeGrafter"/>
</dbReference>
<dbReference type="PANTHER" id="PTHR31713">
    <property type="entry name" value="OS02G0177800 PROTEIN"/>
    <property type="match status" value="1"/>
</dbReference>
<gene>
    <name evidence="3" type="ORF">EZV62_006503</name>
</gene>
<sequence>MRFLAENDALIECSEALQWRYGLKKALLDIKTTNSVEEFLSVILKEMERGMKPRKKRVMEPSTEPVMEREMRELKAYIHDQNQEMNRELKAYIHDQNQEMKQEMKRELKAYIHDQNQEMKRGLKADIHDQNQEMKLKAYNQEMKCSTVTSSTQGAPADWNLNPSCWRPSPYHRIKKSEEKVLQLGFANKLADQIFTGDKIRDVSDRPVQINLIDTISGKIEEMGPHSSTEIEFVVLDDAEDQEFKAINHRNKGPLLKGKVTITLTAGVSTIQDLSFGDNSSWRRTKKFKLGARVKQSNIMGQVRIKEAISEAFTVKDHRGKRARKHDLPSTKDEVWHLKKIKKNGKFHTRLVDSDIHTVGDLLDMYKTQPDKLREILKDCTDQVWKALEQDVTCAVLDDVSTVLLQGTVGMQKDNNYASSPHHNSTGPSPTVCPDLAMSTNAQGEQGDFCFQKLSNGDSGWNSSQELSEVNLFPTTEFSQNNNELHSNISAVQPAPFASDDGKLNADHLITHESPGLHQGIHNTYDNASLSHNDSGFIRETGQNLVSWPQMTMPTPSPNFNAQWLCNGFFQNNGYGDPGWTPTQINGSNSLFMQSPQINNGIARMLAALQNPQNTVMPPDLLNEFAAMDGNLTPNSMQNRQL</sequence>
<feature type="domain" description="Calmodulin binding protein central" evidence="2">
    <location>
        <begin position="331"/>
        <end position="388"/>
    </location>
</feature>
<accession>A0A5C7I840</accession>
<dbReference type="AlphaFoldDB" id="A0A5C7I840"/>
<evidence type="ECO:0000259" key="1">
    <source>
        <dbReference type="Pfam" id="PF07887"/>
    </source>
</evidence>
<feature type="domain" description="Calmodulin binding protein-like N-terminal" evidence="1">
    <location>
        <begin position="182"/>
        <end position="318"/>
    </location>
</feature>
<dbReference type="EMBL" id="VAHF01000003">
    <property type="protein sequence ID" value="TXG65228.1"/>
    <property type="molecule type" value="Genomic_DNA"/>
</dbReference>
<dbReference type="GO" id="GO:0080142">
    <property type="term" value="P:regulation of salicylic acid biosynthetic process"/>
    <property type="evidence" value="ECO:0007669"/>
    <property type="project" value="TreeGrafter"/>
</dbReference>
<dbReference type="PANTHER" id="PTHR31713:SF43">
    <property type="entry name" value="CALMODULIN-BINDING PROTEIN 60 G"/>
    <property type="match status" value="1"/>
</dbReference>
<name>A0A5C7I840_9ROSI</name>
<dbReference type="Pfam" id="PF20451">
    <property type="entry name" value="Calmod_bind_M"/>
    <property type="match status" value="1"/>
</dbReference>
<dbReference type="InterPro" id="IPR012416">
    <property type="entry name" value="CBP60"/>
</dbReference>
<evidence type="ECO:0000259" key="2">
    <source>
        <dbReference type="Pfam" id="PF20451"/>
    </source>
</evidence>
<evidence type="ECO:0000313" key="4">
    <source>
        <dbReference type="Proteomes" id="UP000323000"/>
    </source>
</evidence>
<organism evidence="3 4">
    <name type="scientific">Acer yangbiense</name>
    <dbReference type="NCBI Taxonomy" id="1000413"/>
    <lineage>
        <taxon>Eukaryota</taxon>
        <taxon>Viridiplantae</taxon>
        <taxon>Streptophyta</taxon>
        <taxon>Embryophyta</taxon>
        <taxon>Tracheophyta</taxon>
        <taxon>Spermatophyta</taxon>
        <taxon>Magnoliopsida</taxon>
        <taxon>eudicotyledons</taxon>
        <taxon>Gunneridae</taxon>
        <taxon>Pentapetalae</taxon>
        <taxon>rosids</taxon>
        <taxon>malvids</taxon>
        <taxon>Sapindales</taxon>
        <taxon>Sapindaceae</taxon>
        <taxon>Hippocastanoideae</taxon>
        <taxon>Acereae</taxon>
        <taxon>Acer</taxon>
    </lineage>
</organism>
<protein>
    <recommendedName>
        <fullName evidence="5">Calmodulin-binding domain-containing protein</fullName>
    </recommendedName>
</protein>
<proteinExistence type="predicted"/>
<keyword evidence="4" id="KW-1185">Reference proteome</keyword>
<dbReference type="InterPro" id="IPR046831">
    <property type="entry name" value="Calmodulin_bind_N"/>
</dbReference>
<evidence type="ECO:0008006" key="5">
    <source>
        <dbReference type="Google" id="ProtNLM"/>
    </source>
</evidence>
<dbReference type="InterPro" id="IPR046830">
    <property type="entry name" value="Calmod_bind_M"/>
</dbReference>
<comment type="caution">
    <text evidence="3">The sequence shown here is derived from an EMBL/GenBank/DDBJ whole genome shotgun (WGS) entry which is preliminary data.</text>
</comment>
<reference evidence="4" key="1">
    <citation type="journal article" date="2019" name="Gigascience">
        <title>De novo genome assembly of the endangered Acer yangbiense, a plant species with extremely small populations endemic to Yunnan Province, China.</title>
        <authorList>
            <person name="Yang J."/>
            <person name="Wariss H.M."/>
            <person name="Tao L."/>
            <person name="Zhang R."/>
            <person name="Yun Q."/>
            <person name="Hollingsworth P."/>
            <person name="Dao Z."/>
            <person name="Luo G."/>
            <person name="Guo H."/>
            <person name="Ma Y."/>
            <person name="Sun W."/>
        </authorList>
    </citation>
    <scope>NUCLEOTIDE SEQUENCE [LARGE SCALE GENOMIC DNA]</scope>
    <source>
        <strain evidence="4">cv. Malutang</strain>
    </source>
</reference>
<dbReference type="GO" id="GO:0005634">
    <property type="term" value="C:nucleus"/>
    <property type="evidence" value="ECO:0007669"/>
    <property type="project" value="TreeGrafter"/>
</dbReference>
<evidence type="ECO:0000313" key="3">
    <source>
        <dbReference type="EMBL" id="TXG65228.1"/>
    </source>
</evidence>
<dbReference type="Proteomes" id="UP000323000">
    <property type="component" value="Chromosome 3"/>
</dbReference>